<dbReference type="NCBIfam" id="NF033679">
    <property type="entry name" value="DNRLRE_dom"/>
    <property type="match status" value="3"/>
</dbReference>
<dbReference type="eggNOG" id="COG1520">
    <property type="taxonomic scope" value="Bacteria"/>
</dbReference>
<organism evidence="5 6">
    <name type="scientific">Myxococcus stipitatus (strain DSM 14675 / JCM 12634 / Mx s8)</name>
    <dbReference type="NCBI Taxonomy" id="1278073"/>
    <lineage>
        <taxon>Bacteria</taxon>
        <taxon>Pseudomonadati</taxon>
        <taxon>Myxococcota</taxon>
        <taxon>Myxococcia</taxon>
        <taxon>Myxococcales</taxon>
        <taxon>Cystobacterineae</taxon>
        <taxon>Myxococcaceae</taxon>
        <taxon>Myxococcus</taxon>
    </lineage>
</organism>
<evidence type="ECO:0000313" key="5">
    <source>
        <dbReference type="EMBL" id="AGC45882.1"/>
    </source>
</evidence>
<sequence length="1000" mass="106770">MRHGAKRVVGWGLGVLLGLASGCGPSQTGASTSTKRGSRGDALITRNETLYPVADTHVMEGSPTTSYGALTTLEVDGSPQAEAYLRFAIPPFAGTLTTARLRLHALDSSMDGPSVRNPPGVWNWSELTTWNTRPLWSGSWVVADVGPVLRGTWVEWDVTEAINLQRNTVDVFLKADDPDGVMFASSEHEDPTLRPRLVLTIESAQDHPPPSIPPLPVSGAPVAFAPSADAFVSADAPGTPSGGASVLLRVGNTPQREVHLRFFLQGLTETVQRAVLRLKVGNDGSANGPSVFETRGAWTEGSVTWNSRPARVGSAVDRVPVLTPSGFVDYDVTNLVRGNGEVSLGLYGNSTDEVGFHSREVSTQRPELLVWTGASRSEPPDACMTRQELLSRTFVPLHDTSVVQSSPTTVFHRAASLSVDGWPQAESYLDFDVQLGSRPVRRVLLRLYALDASGNGPRLFKAQSFEGATTDWNHRPAISATVLGDLGAVSRDQWVEFDVTSVVTTSGRHAFALHPDAQEDLRFASLEAQKRGILAVAPQLLVLSESESFCSYRGGPRPSGTVAWVTQSGGLPAERTRHVASGREGGYVSLSAVEPLQAAPSSFEQVDVVTLHGADGASVWSREFAQAGVEFRKVAVTSDGQVLAAGEYFGAPNLGKGPLPWGRGMFVARLGTSGKVEWTQGYIAWFETPNVFYENPMEVLDLATDAHGSAVLVGTFWGYTNFGAGVVYSGKSFPTEGQSPNSFLLKLDSDGRLRWSRLLVASTARGTKASSVAVDSEENISVGGWVGRDTDFGVGPTFMNGLFAARWGVSGNLLWSRVFPVSHGDLHGVRTLPDGGVVFVGAFDGNLTFAGHTYSSREPNDAGDGPRDAVLGRLGPLGTEEGLRHFQSDASVSLSFQGLAVDETGRIVTSQAGWADLLGLGPVGLPEGQAPNRPTLASFESSLETRWVRVLEPLHSGLHLAPVEGGIIAAGDLANPFELDGTWYTPTSRRADVLHLKLRP</sequence>
<dbReference type="Proteomes" id="UP000011131">
    <property type="component" value="Chromosome"/>
</dbReference>
<keyword evidence="2" id="KW-0964">Secreted</keyword>
<comment type="subcellular location">
    <subcellularLocation>
        <location evidence="1">Secreted</location>
    </subcellularLocation>
</comment>
<gene>
    <name evidence="5" type="ordered locus">MYSTI_04590</name>
</gene>
<evidence type="ECO:0000313" key="6">
    <source>
        <dbReference type="Proteomes" id="UP000011131"/>
    </source>
</evidence>
<dbReference type="eggNOG" id="COG1409">
    <property type="taxonomic scope" value="Bacteria"/>
</dbReference>
<dbReference type="Pfam" id="PF24517">
    <property type="entry name" value="CBM96"/>
    <property type="match status" value="3"/>
</dbReference>
<dbReference type="PROSITE" id="PS51257">
    <property type="entry name" value="PROKAR_LIPOPROTEIN"/>
    <property type="match status" value="1"/>
</dbReference>
<dbReference type="GO" id="GO:0005576">
    <property type="term" value="C:extracellular region"/>
    <property type="evidence" value="ECO:0007669"/>
    <property type="project" value="UniProtKB-SubCell"/>
</dbReference>
<feature type="domain" description="Carbohydrate-binding module family 96" evidence="4">
    <location>
        <begin position="49"/>
        <end position="200"/>
    </location>
</feature>
<keyword evidence="3" id="KW-0732">Signal</keyword>
<dbReference type="STRING" id="1278073.MYSTI_04590"/>
<dbReference type="Gene3D" id="2.80.10.50">
    <property type="match status" value="1"/>
</dbReference>
<protein>
    <recommendedName>
        <fullName evidence="4">Carbohydrate-binding module family 96 domain-containing protein</fullName>
    </recommendedName>
</protein>
<evidence type="ECO:0000256" key="3">
    <source>
        <dbReference type="ARBA" id="ARBA00022729"/>
    </source>
</evidence>
<dbReference type="KEGG" id="msd:MYSTI_04590"/>
<feature type="domain" description="Carbohydrate-binding module family 96" evidence="4">
    <location>
        <begin position="393"/>
        <end position="530"/>
    </location>
</feature>
<dbReference type="InterPro" id="IPR055372">
    <property type="entry name" value="CBM96"/>
</dbReference>
<keyword evidence="6" id="KW-1185">Reference proteome</keyword>
<proteinExistence type="predicted"/>
<dbReference type="RefSeq" id="WP_015350142.1">
    <property type="nucleotide sequence ID" value="NC_020126.1"/>
</dbReference>
<evidence type="ECO:0000259" key="4">
    <source>
        <dbReference type="Pfam" id="PF24517"/>
    </source>
</evidence>
<dbReference type="PATRIC" id="fig|1278073.3.peg.4659"/>
<name>L7UE53_MYXSD</name>
<dbReference type="HOGENOM" id="CLU_308318_0_0_7"/>
<reference evidence="5 6" key="1">
    <citation type="journal article" date="2013" name="Genome Announc.">
        <title>Complete genome sequence of Myxococcus stipitatus strain DSM 14675, a fruiting myxobacterium.</title>
        <authorList>
            <person name="Huntley S."/>
            <person name="Kneip S."/>
            <person name="Treuner-Lange A."/>
            <person name="Sogaard-Andersen L."/>
        </authorList>
    </citation>
    <scope>NUCLEOTIDE SEQUENCE [LARGE SCALE GENOMIC DNA]</scope>
    <source>
        <strain evidence="6">DSM 14675 / JCM 12634 / Mx s8</strain>
    </source>
</reference>
<dbReference type="AlphaFoldDB" id="L7UE53"/>
<evidence type="ECO:0000256" key="1">
    <source>
        <dbReference type="ARBA" id="ARBA00004613"/>
    </source>
</evidence>
<accession>L7UE53</accession>
<feature type="domain" description="Carbohydrate-binding module family 96" evidence="4">
    <location>
        <begin position="222"/>
        <end position="370"/>
    </location>
</feature>
<evidence type="ECO:0000256" key="2">
    <source>
        <dbReference type="ARBA" id="ARBA00022525"/>
    </source>
</evidence>
<dbReference type="EMBL" id="CP004025">
    <property type="protein sequence ID" value="AGC45882.1"/>
    <property type="molecule type" value="Genomic_DNA"/>
</dbReference>